<dbReference type="STRING" id="1071380.I2H2L1"/>
<feature type="compositionally biased region" description="Low complexity" evidence="19">
    <location>
        <begin position="754"/>
        <end position="767"/>
    </location>
</feature>
<dbReference type="InterPro" id="IPR038487">
    <property type="entry name" value="Mre11_capping_dom"/>
</dbReference>
<evidence type="ECO:0000313" key="21">
    <source>
        <dbReference type="EMBL" id="CCH60613.1"/>
    </source>
</evidence>
<evidence type="ECO:0000256" key="2">
    <source>
        <dbReference type="ARBA" id="ARBA00004123"/>
    </source>
</evidence>
<feature type="compositionally biased region" description="Polar residues" evidence="19">
    <location>
        <begin position="622"/>
        <end position="663"/>
    </location>
</feature>
<dbReference type="InParanoid" id="I2H2L1"/>
<evidence type="ECO:0000256" key="16">
    <source>
        <dbReference type="PIRNR" id="PIRNR000882"/>
    </source>
</evidence>
<keyword evidence="7" id="KW-0479">Metal-binding</keyword>
<dbReference type="eggNOG" id="KOG2310">
    <property type="taxonomic scope" value="Eukaryota"/>
</dbReference>
<keyword evidence="9 16" id="KW-0227">DNA damage</keyword>
<keyword evidence="13 16" id="KW-0464">Manganese</keyword>
<dbReference type="GO" id="GO:0140445">
    <property type="term" value="C:chromosome, telomeric repeat region"/>
    <property type="evidence" value="ECO:0007669"/>
    <property type="project" value="EnsemblFungi"/>
</dbReference>
<dbReference type="GO" id="GO:0051880">
    <property type="term" value="F:G-quadruplex DNA binding"/>
    <property type="evidence" value="ECO:0007669"/>
    <property type="project" value="EnsemblFungi"/>
</dbReference>
<evidence type="ECO:0000259" key="20">
    <source>
        <dbReference type="SMART" id="SM01347"/>
    </source>
</evidence>
<keyword evidence="6 16" id="KW-0540">Nuclease</keyword>
<evidence type="ECO:0000256" key="12">
    <source>
        <dbReference type="ARBA" id="ARBA00023204"/>
    </source>
</evidence>
<keyword evidence="15 16" id="KW-0469">Meiosis</keyword>
<dbReference type="AlphaFoldDB" id="I2H2L1"/>
<evidence type="ECO:0000256" key="13">
    <source>
        <dbReference type="ARBA" id="ARBA00023211"/>
    </source>
</evidence>
<sequence>MDLPDEDTIRILITTDNHVGYNETDPITGDDSWKTFNEIMTIAKKNNVDMIVQSGDLFHINKPTKKSLYQVMKSIRSNCLGNRPCELELLSDPSKVLQYNDFTNLNYEDPNYNISIPIFGISGNHDDASGDNLLSPMDILHVSGLLNHFGKVTQTDNIQLTPLLFQKGITKLALYGIAAVRDERLFRTFKEGNVKFEVPTMQESEWFNMICIHQNHTQHTNTAFLPEQFLPDFLDLVIWGHEHECIPNLAFNPNKNFNVLQPGSSVATSLCDAEAKEKFVFILEVKNGEKPNLIPIKLNTVRTFLMKNISLSDVPYLRPHDKESISKYLTQQVEIIIEEANEITKKNLQSQMSDDATINFDLSQDSNANEDENEDLLKELPLPLIRLRVDYSSPVNAQSDIDFQVENPRRFSNRFVGRVANSNNVVQFYKKRKPQSSASKRNSNKKKILSGMDMNNEDIERILNESGADNELQVQTLVNDFLSKMQLSLLPELGMNEAVKRFVDKDEKHVLKEFIDQEIENESNILAKSKDFNYNEDIEELKHLMKQVKQANINTKQTNELNGKTANTTSNTKYTSVKKVDLDEDFVMNSNSNADDNSLSGIVSNSYSSESITNMEEDELTSKINGTRTNISSNSKSLRSTNVPAENSAQKKSRSRTTGNTLRKPTSKPVTTKKKVSPISDSVVISDESDLGPDEFISQLDNTYGAQNNSQFNVASSEFDDDPIELSDNDNYNPPPSNKPKPAKRIPTTRKKSTTTSKSSRSTSSRTPKTDVLQSLLNRKRR</sequence>
<dbReference type="GO" id="GO:0062176">
    <property type="term" value="P:R-loop processing"/>
    <property type="evidence" value="ECO:0007669"/>
    <property type="project" value="EnsemblFungi"/>
</dbReference>
<feature type="compositionally biased region" description="Polar residues" evidence="19">
    <location>
        <begin position="772"/>
        <end position="782"/>
    </location>
</feature>
<dbReference type="GO" id="GO:0010780">
    <property type="term" value="P:meiotic DNA double-strand break formation involved in reciprocal meiotic recombination"/>
    <property type="evidence" value="ECO:0007669"/>
    <property type="project" value="EnsemblFungi"/>
</dbReference>
<dbReference type="GO" id="GO:0000723">
    <property type="term" value="P:telomere maintenance"/>
    <property type="evidence" value="ECO:0007669"/>
    <property type="project" value="EnsemblFungi"/>
</dbReference>
<dbReference type="EMBL" id="HE806319">
    <property type="protein sequence ID" value="CCH60613.1"/>
    <property type="molecule type" value="Genomic_DNA"/>
</dbReference>
<dbReference type="PANTHER" id="PTHR10139:SF1">
    <property type="entry name" value="DOUBLE-STRAND BREAK REPAIR PROTEIN MRE11"/>
    <property type="match status" value="1"/>
</dbReference>
<feature type="compositionally biased region" description="Acidic residues" evidence="19">
    <location>
        <begin position="719"/>
        <end position="728"/>
    </location>
</feature>
<keyword evidence="14 16" id="KW-0539">Nucleus</keyword>
<dbReference type="GO" id="GO:0003691">
    <property type="term" value="F:double-stranded telomeric DNA binding"/>
    <property type="evidence" value="ECO:0007669"/>
    <property type="project" value="EnsemblFungi"/>
</dbReference>
<dbReference type="GeneID" id="14495596"/>
<dbReference type="GO" id="GO:0043047">
    <property type="term" value="F:single-stranded telomeric DNA binding"/>
    <property type="evidence" value="ECO:0007669"/>
    <property type="project" value="EnsemblFungi"/>
</dbReference>
<name>I2H2L1_HENB6</name>
<feature type="compositionally biased region" description="Basic residues" evidence="19">
    <location>
        <begin position="741"/>
        <end position="753"/>
    </location>
</feature>
<accession>I2H2L1</accession>
<dbReference type="GO" id="GO:0000727">
    <property type="term" value="P:double-strand break repair via break-induced replication"/>
    <property type="evidence" value="ECO:0007669"/>
    <property type="project" value="EnsemblFungi"/>
</dbReference>
<dbReference type="GO" id="GO:1990918">
    <property type="term" value="P:double-strand break repair involved in meiotic recombination"/>
    <property type="evidence" value="ECO:0007669"/>
    <property type="project" value="EnsemblFungi"/>
</dbReference>
<dbReference type="GO" id="GO:0030870">
    <property type="term" value="C:Mre11 complex"/>
    <property type="evidence" value="ECO:0007669"/>
    <property type="project" value="UniProtKB-UniRule"/>
</dbReference>
<dbReference type="HOGENOM" id="CLU_009535_3_0_1"/>
<evidence type="ECO:0000256" key="8">
    <source>
        <dbReference type="ARBA" id="ARBA00022759"/>
    </source>
</evidence>
<dbReference type="GO" id="GO:0008296">
    <property type="term" value="F:3'-5'-DNA exonuclease activity"/>
    <property type="evidence" value="ECO:0007669"/>
    <property type="project" value="EnsemblFungi"/>
</dbReference>
<dbReference type="RefSeq" id="XP_004180132.1">
    <property type="nucleotide sequence ID" value="XM_004180084.1"/>
</dbReference>
<dbReference type="SMART" id="SM01347">
    <property type="entry name" value="Mre11_DNA_bind"/>
    <property type="match status" value="1"/>
</dbReference>
<evidence type="ECO:0000256" key="3">
    <source>
        <dbReference type="ARBA" id="ARBA00004286"/>
    </source>
</evidence>
<evidence type="ECO:0000256" key="9">
    <source>
        <dbReference type="ARBA" id="ARBA00022763"/>
    </source>
</evidence>
<dbReference type="GO" id="GO:0030145">
    <property type="term" value="F:manganese ion binding"/>
    <property type="evidence" value="ECO:0007669"/>
    <property type="project" value="UniProtKB-UniRule"/>
</dbReference>
<dbReference type="PANTHER" id="PTHR10139">
    <property type="entry name" value="DOUBLE-STRAND BREAK REPAIR PROTEIN MRE11"/>
    <property type="match status" value="1"/>
</dbReference>
<proteinExistence type="inferred from homology"/>
<evidence type="ECO:0000256" key="5">
    <source>
        <dbReference type="ARBA" id="ARBA00022454"/>
    </source>
</evidence>
<keyword evidence="12 16" id="KW-0234">DNA repair</keyword>
<keyword evidence="5" id="KW-0158">Chromosome</keyword>
<dbReference type="GO" id="GO:0031573">
    <property type="term" value="P:mitotic intra-S DNA damage checkpoint signaling"/>
    <property type="evidence" value="ECO:0007669"/>
    <property type="project" value="EnsemblFungi"/>
</dbReference>
<dbReference type="GO" id="GO:0035861">
    <property type="term" value="C:site of double-strand break"/>
    <property type="evidence" value="ECO:0007669"/>
    <property type="project" value="EnsemblFungi"/>
</dbReference>
<evidence type="ECO:0000256" key="17">
    <source>
        <dbReference type="PIRSR" id="PIRSR000882-1"/>
    </source>
</evidence>
<dbReference type="OrthoDB" id="30417at2759"/>
<dbReference type="GO" id="GO:0097552">
    <property type="term" value="P:mitochondrial double-strand break repair via homologous recombination"/>
    <property type="evidence" value="ECO:0007669"/>
    <property type="project" value="EnsemblFungi"/>
</dbReference>
<dbReference type="GO" id="GO:0006357">
    <property type="term" value="P:regulation of transcription by RNA polymerase II"/>
    <property type="evidence" value="ECO:0007669"/>
    <property type="project" value="EnsemblFungi"/>
</dbReference>
<keyword evidence="22" id="KW-1185">Reference proteome</keyword>
<feature type="domain" description="Mre11 DNA-binding" evidence="20">
    <location>
        <begin position="291"/>
        <end position="502"/>
    </location>
</feature>
<evidence type="ECO:0000256" key="18">
    <source>
        <dbReference type="RuleBase" id="RU003447"/>
    </source>
</evidence>
<protein>
    <recommendedName>
        <fullName evidence="16">Double-strand break repair protein</fullName>
    </recommendedName>
</protein>
<evidence type="ECO:0000256" key="1">
    <source>
        <dbReference type="ARBA" id="ARBA00001936"/>
    </source>
</evidence>
<comment type="function">
    <text evidence="16">Core component of the MRN complex, which plays a central role in double-strand break (DSB) repair, DNA recombination, maintenance of telomere integrity and meiosis. The MRN complex is involved in the repair of DNA double-strand breaks (DSBs) via homologous recombination (HR), an error-free mechanism which primarily occurs during S and G2 phases. The complex (1) mediates the end resection of damaged DNA, which generates proper single-stranded DNA, a key initial steps in HR, and is (2) required for the recruitment of other repair factors and efficient activation of ATM and ATR upon DNA damage. Within the MRN complex, MRE11 possesses both single-strand endonuclease activity and double-strand-specific 3'-5' exonuclease activity. MRE11 first endonucleolytically cleaves the 5' strand at DNA DSB ends to prevent non-homologous end joining (NHEJ) and licence HR. It then generates a single-stranded DNA gap via 3' to 5' exonucleolytic degradation, which is required for single-strand invasion and recombination.</text>
</comment>
<dbReference type="GO" id="GO:0006303">
    <property type="term" value="P:double-strand break repair via nonhomologous end joining"/>
    <property type="evidence" value="ECO:0007669"/>
    <property type="project" value="EnsemblFungi"/>
</dbReference>
<dbReference type="InterPro" id="IPR029052">
    <property type="entry name" value="Metallo-depent_PP-like"/>
</dbReference>
<dbReference type="GO" id="GO:0035753">
    <property type="term" value="P:maintenance of DNA trinucleotide repeats"/>
    <property type="evidence" value="ECO:0007669"/>
    <property type="project" value="EnsemblFungi"/>
</dbReference>
<evidence type="ECO:0000256" key="10">
    <source>
        <dbReference type="ARBA" id="ARBA00022801"/>
    </source>
</evidence>
<comment type="cofactor">
    <cofactor evidence="1 16">
        <name>Mn(2+)</name>
        <dbReference type="ChEBI" id="CHEBI:29035"/>
    </cofactor>
</comment>
<dbReference type="CDD" id="cd00840">
    <property type="entry name" value="MPP_Mre11_N"/>
    <property type="match status" value="1"/>
</dbReference>
<keyword evidence="8 16" id="KW-0255">Endonuclease</keyword>
<dbReference type="GO" id="GO:0010791">
    <property type="term" value="P:DNA double-strand break processing involved in repair via synthesis-dependent strand annealing"/>
    <property type="evidence" value="ECO:0007669"/>
    <property type="project" value="EnsemblFungi"/>
</dbReference>
<keyword evidence="11 16" id="KW-0269">Exonuclease</keyword>
<dbReference type="Pfam" id="PF04152">
    <property type="entry name" value="Mre11_DNA_bind"/>
    <property type="match status" value="1"/>
</dbReference>
<evidence type="ECO:0000256" key="11">
    <source>
        <dbReference type="ARBA" id="ARBA00022839"/>
    </source>
</evidence>
<keyword evidence="10 16" id="KW-0378">Hydrolase</keyword>
<organism evidence="21 22">
    <name type="scientific">Henningerozyma blattae (strain ATCC 34711 / CBS 6284 / DSM 70876 / NBRC 10599 / NRRL Y-10934 / UCD 77-7)</name>
    <name type="common">Yeast</name>
    <name type="synonym">Tetrapisispora blattae</name>
    <dbReference type="NCBI Taxonomy" id="1071380"/>
    <lineage>
        <taxon>Eukaryota</taxon>
        <taxon>Fungi</taxon>
        <taxon>Dikarya</taxon>
        <taxon>Ascomycota</taxon>
        <taxon>Saccharomycotina</taxon>
        <taxon>Saccharomycetes</taxon>
        <taxon>Saccharomycetales</taxon>
        <taxon>Saccharomycetaceae</taxon>
        <taxon>Henningerozyma</taxon>
    </lineage>
</organism>
<feature type="active site" description="Proton donor" evidence="17">
    <location>
        <position position="125"/>
    </location>
</feature>
<evidence type="ECO:0000256" key="19">
    <source>
        <dbReference type="SAM" id="MobiDB-lite"/>
    </source>
</evidence>
<dbReference type="GO" id="GO:0006284">
    <property type="term" value="P:base-excision repair"/>
    <property type="evidence" value="ECO:0007669"/>
    <property type="project" value="EnsemblFungi"/>
</dbReference>
<comment type="subcellular location">
    <subcellularLocation>
        <location evidence="3">Chromosome</location>
    </subcellularLocation>
    <subcellularLocation>
        <location evidence="2 16">Nucleus</location>
    </subcellularLocation>
</comment>
<dbReference type="GO" id="GO:0030437">
    <property type="term" value="P:ascospore formation"/>
    <property type="evidence" value="ECO:0007669"/>
    <property type="project" value="EnsemblFungi"/>
</dbReference>
<dbReference type="GO" id="GO:0007095">
    <property type="term" value="P:mitotic G2 DNA damage checkpoint signaling"/>
    <property type="evidence" value="ECO:0007669"/>
    <property type="project" value="TreeGrafter"/>
</dbReference>
<dbReference type="KEGG" id="tbl:TBLA_0D01050"/>
<comment type="similarity">
    <text evidence="4 16 18">Belongs to the MRE11/RAD32 family.</text>
</comment>
<dbReference type="Gene3D" id="3.30.110.110">
    <property type="entry name" value="Mre11, capping domain"/>
    <property type="match status" value="1"/>
</dbReference>
<evidence type="ECO:0000256" key="15">
    <source>
        <dbReference type="ARBA" id="ARBA00023254"/>
    </source>
</evidence>
<evidence type="ECO:0000256" key="6">
    <source>
        <dbReference type="ARBA" id="ARBA00022722"/>
    </source>
</evidence>
<evidence type="ECO:0000256" key="4">
    <source>
        <dbReference type="ARBA" id="ARBA00009028"/>
    </source>
</evidence>
<reference evidence="21 22" key="1">
    <citation type="journal article" date="2011" name="Proc. Natl. Acad. Sci. U.S.A.">
        <title>Evolutionary erosion of yeast sex chromosomes by mating-type switching accidents.</title>
        <authorList>
            <person name="Gordon J.L."/>
            <person name="Armisen D."/>
            <person name="Proux-Wera E."/>
            <person name="Oheigeartaigh S.S."/>
            <person name="Byrne K.P."/>
            <person name="Wolfe K.H."/>
        </authorList>
    </citation>
    <scope>NUCLEOTIDE SEQUENCE [LARGE SCALE GENOMIC DNA]</scope>
    <source>
        <strain evidence="22">ATCC 34711 / CBS 6284 / DSM 70876 / NBRC 10599 / NRRL Y-10934 / UCD 77-7</strain>
    </source>
</reference>
<evidence type="ECO:0000256" key="14">
    <source>
        <dbReference type="ARBA" id="ARBA00023242"/>
    </source>
</evidence>
<dbReference type="PIRSF" id="PIRSF000882">
    <property type="entry name" value="DSB_repair_MRE11"/>
    <property type="match status" value="1"/>
</dbReference>
<dbReference type="GO" id="GO:0060090">
    <property type="term" value="F:molecular adaptor activity"/>
    <property type="evidence" value="ECO:0007669"/>
    <property type="project" value="EnsemblFungi"/>
</dbReference>
<dbReference type="Proteomes" id="UP000002866">
    <property type="component" value="Chromosome 4"/>
</dbReference>
<dbReference type="InterPro" id="IPR003701">
    <property type="entry name" value="Mre11"/>
</dbReference>
<evidence type="ECO:0000313" key="22">
    <source>
        <dbReference type="Proteomes" id="UP000002866"/>
    </source>
</evidence>
<dbReference type="FunCoup" id="I2H2L1">
    <property type="interactions" value="1066"/>
</dbReference>
<gene>
    <name evidence="21" type="primary">TBLA0D01050</name>
    <name evidence="21" type="ORF">TBLA_0D01050</name>
</gene>
<dbReference type="GO" id="GO:0004017">
    <property type="term" value="F:AMP kinase activity"/>
    <property type="evidence" value="ECO:0007669"/>
    <property type="project" value="EnsemblFungi"/>
</dbReference>
<feature type="region of interest" description="Disordered" evidence="19">
    <location>
        <begin position="613"/>
        <end position="678"/>
    </location>
</feature>
<dbReference type="Pfam" id="PF00149">
    <property type="entry name" value="Metallophos"/>
    <property type="match status" value="1"/>
</dbReference>
<dbReference type="InterPro" id="IPR004843">
    <property type="entry name" value="Calcineurin-like_PHP"/>
</dbReference>
<dbReference type="SUPFAM" id="SSF56300">
    <property type="entry name" value="Metallo-dependent phosphatases"/>
    <property type="match status" value="1"/>
</dbReference>
<dbReference type="GO" id="GO:0000014">
    <property type="term" value="F:single-stranded DNA endodeoxyribonuclease activity"/>
    <property type="evidence" value="ECO:0007669"/>
    <property type="project" value="TreeGrafter"/>
</dbReference>
<evidence type="ECO:0000256" key="7">
    <source>
        <dbReference type="ARBA" id="ARBA00022723"/>
    </source>
</evidence>
<dbReference type="InterPro" id="IPR041796">
    <property type="entry name" value="Mre11_N"/>
</dbReference>
<dbReference type="FunFam" id="3.60.21.10:FF:000011">
    <property type="entry name" value="Double-strand break repair protein"/>
    <property type="match status" value="1"/>
</dbReference>
<dbReference type="InterPro" id="IPR007281">
    <property type="entry name" value="Mre11_DNA-bd"/>
</dbReference>
<dbReference type="Gene3D" id="3.60.21.10">
    <property type="match status" value="1"/>
</dbReference>
<feature type="region of interest" description="Disordered" evidence="19">
    <location>
        <begin position="719"/>
        <end position="782"/>
    </location>
</feature>
<dbReference type="NCBIfam" id="TIGR00583">
    <property type="entry name" value="mre11"/>
    <property type="match status" value="1"/>
</dbReference>